<feature type="domain" description="Glutamate-ammonia ligase adenylyltransferase repeated" evidence="8">
    <location>
        <begin position="48"/>
        <end position="290"/>
    </location>
</feature>
<proteinExistence type="inferred from homology"/>
<dbReference type="EC" id="2.7.7.89" evidence="7"/>
<dbReference type="EMBL" id="LR134167">
    <property type="protein sequence ID" value="VEB23797.1"/>
    <property type="molecule type" value="Genomic_DNA"/>
</dbReference>
<dbReference type="GO" id="GO:0016874">
    <property type="term" value="F:ligase activity"/>
    <property type="evidence" value="ECO:0007669"/>
    <property type="project" value="UniProtKB-KW"/>
</dbReference>
<keyword evidence="4 7" id="KW-0067">ATP-binding</keyword>
<feature type="region of interest" description="Adenylyl removase" evidence="7">
    <location>
        <begin position="1"/>
        <end position="475"/>
    </location>
</feature>
<feature type="domain" description="PII-uridylyltransferase/Glutamine-synthetase adenylyltransferase" evidence="9">
    <location>
        <begin position="315"/>
        <end position="471"/>
    </location>
</feature>
<dbReference type="KEGG" id="avt:NCTC3438_01181"/>
<accession>A0A3S4GXW2</accession>
<keyword evidence="3 7" id="KW-0547">Nucleotide-binding</keyword>
<dbReference type="OrthoDB" id="9759366at2"/>
<dbReference type="InterPro" id="IPR005190">
    <property type="entry name" value="GlnE_rpt_dom"/>
</dbReference>
<dbReference type="Pfam" id="PF08335">
    <property type="entry name" value="GlnD_UR_UTase"/>
    <property type="match status" value="2"/>
</dbReference>
<dbReference type="GO" id="GO:0005524">
    <property type="term" value="F:ATP binding"/>
    <property type="evidence" value="ECO:0007669"/>
    <property type="project" value="UniProtKB-UniRule"/>
</dbReference>
<dbReference type="InterPro" id="IPR043519">
    <property type="entry name" value="NT_sf"/>
</dbReference>
<keyword evidence="2 7" id="KW-0548">Nucleotidyltransferase</keyword>
<evidence type="ECO:0000256" key="3">
    <source>
        <dbReference type="ARBA" id="ARBA00022741"/>
    </source>
</evidence>
<name>A0A3S4GXW2_AVIVO</name>
<dbReference type="HAMAP" id="MF_00802">
    <property type="entry name" value="GlnE"/>
    <property type="match status" value="1"/>
</dbReference>
<dbReference type="EC" id="2.7.7.42" evidence="7"/>
<gene>
    <name evidence="7 10" type="primary">glnE</name>
    <name evidence="10" type="ORF">NCTC3438_01181</name>
</gene>
<dbReference type="FunFam" id="3.30.460.10:FF:000014">
    <property type="entry name" value="Bifunctional glutamine synthetase adenylyltransferase/adenylyl-removing enzyme"/>
    <property type="match status" value="1"/>
</dbReference>
<feature type="domain" description="PII-uridylyltransferase/Glutamine-synthetase adenylyltransferase" evidence="9">
    <location>
        <begin position="861"/>
        <end position="972"/>
    </location>
</feature>
<dbReference type="InterPro" id="IPR013546">
    <property type="entry name" value="PII_UdlTrfase/GS_AdlTrfase"/>
</dbReference>
<keyword evidence="1 7" id="KW-0808">Transferase</keyword>
<dbReference type="Pfam" id="PF03710">
    <property type="entry name" value="GlnE"/>
    <property type="match status" value="2"/>
</dbReference>
<dbReference type="PANTHER" id="PTHR30621">
    <property type="entry name" value="GLUTAMINE SYNTHETASE ADENYLYLTRANSFERASE"/>
    <property type="match status" value="1"/>
</dbReference>
<dbReference type="FunFam" id="1.20.120.330:FF:000005">
    <property type="entry name" value="Bifunctional glutamine synthetase adenylyltransferase/adenylyl-removing enzyme"/>
    <property type="match status" value="1"/>
</dbReference>
<keyword evidence="11" id="KW-1185">Reference proteome</keyword>
<dbReference type="SUPFAM" id="SSF81301">
    <property type="entry name" value="Nucleotidyltransferase"/>
    <property type="match status" value="2"/>
</dbReference>
<feature type="region of interest" description="Adenylyl transferase" evidence="7">
    <location>
        <begin position="482"/>
        <end position="1001"/>
    </location>
</feature>
<evidence type="ECO:0000313" key="10">
    <source>
        <dbReference type="EMBL" id="VEB23797.1"/>
    </source>
</evidence>
<comment type="cofactor">
    <cofactor evidence="7">
        <name>Mg(2+)</name>
        <dbReference type="ChEBI" id="CHEBI:18420"/>
    </cofactor>
</comment>
<keyword evidence="5 7" id="KW-0460">Magnesium</keyword>
<evidence type="ECO:0000256" key="6">
    <source>
        <dbReference type="ARBA" id="ARBA00023268"/>
    </source>
</evidence>
<reference evidence="10 11" key="1">
    <citation type="submission" date="2018-12" db="EMBL/GenBank/DDBJ databases">
        <authorList>
            <consortium name="Pathogen Informatics"/>
        </authorList>
    </citation>
    <scope>NUCLEOTIDE SEQUENCE [LARGE SCALE GENOMIC DNA]</scope>
    <source>
        <strain evidence="10 11">NCTC3438</strain>
    </source>
</reference>
<dbReference type="SUPFAM" id="SSF81593">
    <property type="entry name" value="Nucleotidyltransferase substrate binding subunit/domain"/>
    <property type="match status" value="2"/>
</dbReference>
<dbReference type="GO" id="GO:0005829">
    <property type="term" value="C:cytosol"/>
    <property type="evidence" value="ECO:0007669"/>
    <property type="project" value="TreeGrafter"/>
</dbReference>
<protein>
    <recommendedName>
        <fullName evidence="7">Bifunctional glutamine synthetase adenylyltransferase/adenylyl-removing enzyme</fullName>
    </recommendedName>
    <alternativeName>
        <fullName evidence="7">ATP:glutamine synthetase adenylyltransferase</fullName>
    </alternativeName>
    <alternativeName>
        <fullName evidence="7">ATase</fullName>
    </alternativeName>
    <domain>
        <recommendedName>
            <fullName evidence="7">Glutamine synthetase adenylyl-L-tyrosine phosphorylase</fullName>
            <ecNumber evidence="7">2.7.7.89</ecNumber>
        </recommendedName>
        <alternativeName>
            <fullName evidence="7">Adenylyl removase</fullName>
            <shortName evidence="7">AR</shortName>
            <shortName evidence="7">AT-N</shortName>
        </alternativeName>
    </domain>
    <domain>
        <recommendedName>
            <fullName evidence="7">Glutamine synthetase adenylyl transferase</fullName>
            <ecNumber evidence="7">2.7.7.42</ecNumber>
        </recommendedName>
        <alternativeName>
            <fullName evidence="7">Adenylyl transferase</fullName>
            <shortName evidence="7">AT</shortName>
            <shortName evidence="7">AT-C</shortName>
        </alternativeName>
    </domain>
</protein>
<keyword evidence="6 7" id="KW-0511">Multifunctional enzyme</keyword>
<dbReference type="GO" id="GO:0047388">
    <property type="term" value="F:[glutamine synthetase]-adenylyl-L-tyrosine phosphorylase activity"/>
    <property type="evidence" value="ECO:0007669"/>
    <property type="project" value="UniProtKB-EC"/>
</dbReference>
<dbReference type="GO" id="GO:0008882">
    <property type="term" value="F:[glutamate-ammonia-ligase] adenylyltransferase activity"/>
    <property type="evidence" value="ECO:0007669"/>
    <property type="project" value="UniProtKB-UniRule"/>
</dbReference>
<dbReference type="AlphaFoldDB" id="A0A3S4GXW2"/>
<comment type="catalytic activity">
    <reaction evidence="7">
        <text>[glutamine synthetase]-L-tyrosine + ATP = [glutamine synthetase]-O(4)-(5'-adenylyl)-L-tyrosine + diphosphate</text>
        <dbReference type="Rhea" id="RHEA:18589"/>
        <dbReference type="Rhea" id="RHEA-COMP:10660"/>
        <dbReference type="Rhea" id="RHEA-COMP:10661"/>
        <dbReference type="ChEBI" id="CHEBI:30616"/>
        <dbReference type="ChEBI" id="CHEBI:33019"/>
        <dbReference type="ChEBI" id="CHEBI:46858"/>
        <dbReference type="ChEBI" id="CHEBI:83624"/>
        <dbReference type="EC" id="2.7.7.42"/>
    </reaction>
</comment>
<evidence type="ECO:0000256" key="7">
    <source>
        <dbReference type="HAMAP-Rule" id="MF_00802"/>
    </source>
</evidence>
<comment type="catalytic activity">
    <reaction evidence="7">
        <text>[glutamine synthetase]-O(4)-(5'-adenylyl)-L-tyrosine + phosphate = [glutamine synthetase]-L-tyrosine + ADP</text>
        <dbReference type="Rhea" id="RHEA:43716"/>
        <dbReference type="Rhea" id="RHEA-COMP:10660"/>
        <dbReference type="Rhea" id="RHEA-COMP:10661"/>
        <dbReference type="ChEBI" id="CHEBI:43474"/>
        <dbReference type="ChEBI" id="CHEBI:46858"/>
        <dbReference type="ChEBI" id="CHEBI:83624"/>
        <dbReference type="ChEBI" id="CHEBI:456216"/>
        <dbReference type="EC" id="2.7.7.89"/>
    </reaction>
</comment>
<dbReference type="PANTHER" id="PTHR30621:SF0">
    <property type="entry name" value="BIFUNCTIONAL GLUTAMINE SYNTHETASE ADENYLYLTRANSFERASE_ADENYLYL-REMOVING ENZYME"/>
    <property type="match status" value="1"/>
</dbReference>
<dbReference type="Gene3D" id="1.20.120.1510">
    <property type="match status" value="1"/>
</dbReference>
<dbReference type="Gene3D" id="3.30.460.10">
    <property type="entry name" value="Beta Polymerase, domain 2"/>
    <property type="match status" value="2"/>
</dbReference>
<keyword evidence="10" id="KW-0436">Ligase</keyword>
<dbReference type="Gene3D" id="1.10.4050.10">
    <property type="entry name" value="Glutamine synthase adenylyltransferase GlnE"/>
    <property type="match status" value="1"/>
</dbReference>
<evidence type="ECO:0000313" key="11">
    <source>
        <dbReference type="Proteomes" id="UP000268198"/>
    </source>
</evidence>
<evidence type="ECO:0000256" key="4">
    <source>
        <dbReference type="ARBA" id="ARBA00022840"/>
    </source>
</evidence>
<dbReference type="RefSeq" id="WP_126372128.1">
    <property type="nucleotide sequence ID" value="NZ_LR134167.1"/>
</dbReference>
<organism evidence="10 11">
    <name type="scientific">Avibacterium volantium</name>
    <name type="common">Pasteurella volantium</name>
    <dbReference type="NCBI Taxonomy" id="762"/>
    <lineage>
        <taxon>Bacteria</taxon>
        <taxon>Pseudomonadati</taxon>
        <taxon>Pseudomonadota</taxon>
        <taxon>Gammaproteobacteria</taxon>
        <taxon>Pasteurellales</taxon>
        <taxon>Pasteurellaceae</taxon>
        <taxon>Avibacterium</taxon>
    </lineage>
</organism>
<evidence type="ECO:0000256" key="1">
    <source>
        <dbReference type="ARBA" id="ARBA00022679"/>
    </source>
</evidence>
<evidence type="ECO:0000259" key="9">
    <source>
        <dbReference type="Pfam" id="PF08335"/>
    </source>
</evidence>
<dbReference type="GO" id="GO:0000820">
    <property type="term" value="P:regulation of glutamine family amino acid metabolic process"/>
    <property type="evidence" value="ECO:0007669"/>
    <property type="project" value="UniProtKB-UniRule"/>
</dbReference>
<comment type="similarity">
    <text evidence="7">Belongs to the GlnE family.</text>
</comment>
<dbReference type="FunFam" id="3.30.460.10:FF:000009">
    <property type="entry name" value="Bifunctional glutamine synthetase adenylyltransferase/adenylyl-removing enzyme"/>
    <property type="match status" value="1"/>
</dbReference>
<dbReference type="Proteomes" id="UP000268198">
    <property type="component" value="Chromosome"/>
</dbReference>
<dbReference type="GO" id="GO:0000287">
    <property type="term" value="F:magnesium ion binding"/>
    <property type="evidence" value="ECO:0007669"/>
    <property type="project" value="UniProtKB-UniRule"/>
</dbReference>
<dbReference type="Gene3D" id="1.20.120.330">
    <property type="entry name" value="Nucleotidyltransferases domain 2"/>
    <property type="match status" value="2"/>
</dbReference>
<dbReference type="CDD" id="cd05401">
    <property type="entry name" value="NT_GlnE_GlnD_like"/>
    <property type="match status" value="2"/>
</dbReference>
<sequence length="1001" mass="115013">MAFSVPHLEDTLQALAASLIEHFPERYNEEIYTQLTAQQNDPTSPIGKLAQGIAMSDFVAETLKKQPHFLHQCWQQIPTLENTDYYRQALQDLLESVNDDAQLYRQLRLFRHREMAKLSLCQSLNLATVEAVFVHLSQLAEGIIIATRDWLYQRACAEMGTPMDAHGNPQQLYILGMGKLGGFELNFSSDIDLIFTYPANGETQGARRSIENSVFFTRLGQRLINALDQYTPDGFVYRTDMRLRPFGEAGALALSFTAMEQYYQEQGRDWERYAMIKGRILGADPQDPNVKNLQNLLRPFVYRRYIDFSVIQALREMKGKIEREVRRRGLVDNIKLGAGGIREIEFIVQVFQLIRGGREIKLQQHSLLNLLPELEKLGLLSPNEKQDLQQAYVFLRRVENLLQAIDDKQTQLLPEKELDRQRLIFAAQHYLQWNDEKQPIIVENHLTSWADFYALLQSHQHKVRSVFSQLIGEENDKPTPENSQWDDFLETDLNDEDIQLMLQQNGIKLEENAPLLQRLAQFRTELARRPIGTRGRGVLVQLMPMLLAQIFQHQAYETLLPRMLDIVDKILTRTTYLELLVENPQVLNQLIELCSQSQLIAQQVARHPILLDELLDRKALLNPTHFSEYRSELKQYLLRLPQDDEEQFIDALRQFKQSTLLRVAAADILGALPVMKVSDHLTYLAEAIIDAVVNLAWQQVSARFGVPEFLAPDEKGFLVIGYGKLGGIELGYKSDLDLVFLFDGTKTGQTVGGKKVIDSNQFYLKLAQKIISIFSMNTSAGVLYEVDIRLRPSGDAGLLGCSLSAFENYQLNEAWTWEKQALVRSRAVYGEPALRQRFELIRHKVLAAPRDLVQLKEDVKAMREKMYQHLANSNPDEFNIKTDKGGITDIEFIAQYLVLAYAPQYPSLTTWSDNVRIFESMAEIPNTENESTEKQTEENKSVKNKSAVLNFEISEQLKNAYTSLRNRIHQLNLLGLPVVVSQVEFQSERQFIEEIWRTLFD</sequence>
<feature type="domain" description="Glutamate-ammonia ligase adenylyltransferase repeated" evidence="8">
    <location>
        <begin position="587"/>
        <end position="839"/>
    </location>
</feature>
<dbReference type="InterPro" id="IPR023057">
    <property type="entry name" value="GlnE"/>
</dbReference>
<evidence type="ECO:0000256" key="2">
    <source>
        <dbReference type="ARBA" id="ARBA00022695"/>
    </source>
</evidence>
<evidence type="ECO:0000256" key="5">
    <source>
        <dbReference type="ARBA" id="ARBA00022842"/>
    </source>
</evidence>
<comment type="function">
    <text evidence="7">Involved in the regulation of glutamine synthetase GlnA, a key enzyme in the process to assimilate ammonia. When cellular nitrogen levels are high, the C-terminal adenylyl transferase (AT) inactivates GlnA by covalent transfer of an adenylyl group from ATP to specific tyrosine residue of GlnA, thus reducing its activity. Conversely, when nitrogen levels are low, the N-terminal adenylyl removase (AR) activates GlnA by removing the adenylyl group by phosphorolysis, increasing its activity. The regulatory region of GlnE binds the signal transduction protein PII (GlnB) which indicates the nitrogen status of the cell.</text>
</comment>
<dbReference type="NCBIfam" id="NF008292">
    <property type="entry name" value="PRK11072.1"/>
    <property type="match status" value="1"/>
</dbReference>
<evidence type="ECO:0000259" key="8">
    <source>
        <dbReference type="Pfam" id="PF03710"/>
    </source>
</evidence>